<feature type="signal peptide" evidence="1">
    <location>
        <begin position="1"/>
        <end position="25"/>
    </location>
</feature>
<reference evidence="2 3" key="1">
    <citation type="submission" date="2018-03" db="EMBL/GenBank/DDBJ databases">
        <title>Genomic Encyclopedia of Type Strains, Phase III (KMG-III): the genomes of soil and plant-associated and newly described type strains.</title>
        <authorList>
            <person name="Whitman W."/>
        </authorList>
    </citation>
    <scope>NUCLEOTIDE SEQUENCE [LARGE SCALE GENOMIC DNA]</scope>
    <source>
        <strain evidence="2 3">CGMCC 1.12700</strain>
    </source>
</reference>
<dbReference type="RefSeq" id="WP_146146654.1">
    <property type="nucleotide sequence ID" value="NZ_PYGD01000001.1"/>
</dbReference>
<protein>
    <recommendedName>
        <fullName evidence="4">Tetratricopeptide repeat protein</fullName>
    </recommendedName>
</protein>
<dbReference type="OrthoDB" id="605297at2"/>
<keyword evidence="1" id="KW-0732">Signal</keyword>
<name>A0A2P8DC88_9BACT</name>
<dbReference type="Proteomes" id="UP000240572">
    <property type="component" value="Unassembled WGS sequence"/>
</dbReference>
<keyword evidence="3" id="KW-1185">Reference proteome</keyword>
<evidence type="ECO:0000256" key="1">
    <source>
        <dbReference type="SAM" id="SignalP"/>
    </source>
</evidence>
<organism evidence="2 3">
    <name type="scientific">Taibaiella chishuiensis</name>
    <dbReference type="NCBI Taxonomy" id="1434707"/>
    <lineage>
        <taxon>Bacteria</taxon>
        <taxon>Pseudomonadati</taxon>
        <taxon>Bacteroidota</taxon>
        <taxon>Chitinophagia</taxon>
        <taxon>Chitinophagales</taxon>
        <taxon>Chitinophagaceae</taxon>
        <taxon>Taibaiella</taxon>
    </lineage>
</organism>
<gene>
    <name evidence="2" type="ORF">B0I18_101960</name>
</gene>
<comment type="caution">
    <text evidence="2">The sequence shown here is derived from an EMBL/GenBank/DDBJ whole genome shotgun (WGS) entry which is preliminary data.</text>
</comment>
<feature type="chain" id="PRO_5015202304" description="Tetratricopeptide repeat protein" evidence="1">
    <location>
        <begin position="26"/>
        <end position="824"/>
    </location>
</feature>
<dbReference type="EMBL" id="PYGD01000001">
    <property type="protein sequence ID" value="PSK94797.1"/>
    <property type="molecule type" value="Genomic_DNA"/>
</dbReference>
<evidence type="ECO:0008006" key="4">
    <source>
        <dbReference type="Google" id="ProtNLM"/>
    </source>
</evidence>
<evidence type="ECO:0000313" key="2">
    <source>
        <dbReference type="EMBL" id="PSK94797.1"/>
    </source>
</evidence>
<proteinExistence type="predicted"/>
<dbReference type="AlphaFoldDB" id="A0A2P8DC88"/>
<sequence length="824" mass="95170">MKHLRNVFTALIIIGALCLEQIVTACGGSEDPYDYYTSFFQNNVTGSKAYSMFYYTSGLSYYDQWGGLDDDDTPDDINIKEWREYGQQQFSDADAAAFIYKYAYKDLSNLYYHIEQQKALQLPDSISRNSMTKWFLKDKDLEALGYLMYAKKCELYSGAGEEGSWNAAPKDVPSMDKLQKSGKQLWKAAKKDFFQWRYAYQVMRLAFYSKDYRGTKALFTELVGDKTSTNIMYNRCLGLKAGAFYQTGDYNFAAYLYSLAFNATDDNKPSNYISYDWCFTPHGEDYQKGPQASREAVYKLAHTNEEKAVLQVMDALHTYENALPLLKKAYELSPQASGLDIVMTREINKAEQNYFNYTLGANSGFSGDYSYGYRTSNSSYYGSYEREASERATGARKQMQELMRFGEKVYNEGKTREAQSGYWPLALAYLHYMDQNWKSCAEWIAKAEKQNPTGKIKDMLLLEKLLLAINSKQKLDAATEQDILPSVQWLEEKAKKQNRYAITYRNLLTTVLPNAYIKQGDTMKALLCIARGSTGPEGYGSYSYWQYEKKEQVYVDPGFSSEMNQVSTAGVLALKDWLKSGKKSAYESWLIKHKPYKDGALELYVGTRYLRQHEFDKAEAILKNVSKSLLSDYAFADPFADYWIDTQEPADTTTPSDKYQFAREMNRMQSNIDKADAATLYRYANGLYSMTYYGLCWDAGMYGRSGSDGMAYYADTSRNRLLDDYRKYYTAEEPMKYYQLALDKSKDKELKAKCLFMLSKCWQKSATSLRDYHYDPTENNDYVQYTLKSPYFKQLKAEYANTAAYKELLQDCTYLQYYVRKTNQ</sequence>
<accession>A0A2P8DC88</accession>
<evidence type="ECO:0000313" key="3">
    <source>
        <dbReference type="Proteomes" id="UP000240572"/>
    </source>
</evidence>